<evidence type="ECO:0000313" key="3">
    <source>
        <dbReference type="Proteomes" id="UP001634394"/>
    </source>
</evidence>
<dbReference type="InterPro" id="IPR027850">
    <property type="entry name" value="DUF4504"/>
</dbReference>
<proteinExistence type="inferred from homology"/>
<gene>
    <name evidence="2" type="ORF">ACJMK2_015958</name>
</gene>
<keyword evidence="3" id="KW-1185">Reference proteome</keyword>
<evidence type="ECO:0000313" key="2">
    <source>
        <dbReference type="EMBL" id="KAL3852296.1"/>
    </source>
</evidence>
<comment type="caution">
    <text evidence="2">The sequence shown here is derived from an EMBL/GenBank/DDBJ whole genome shotgun (WGS) entry which is preliminary data.</text>
</comment>
<evidence type="ECO:0000256" key="1">
    <source>
        <dbReference type="ARBA" id="ARBA00007065"/>
    </source>
</evidence>
<organism evidence="2 3">
    <name type="scientific">Sinanodonta woodiana</name>
    <name type="common">Chinese pond mussel</name>
    <name type="synonym">Anodonta woodiana</name>
    <dbReference type="NCBI Taxonomy" id="1069815"/>
    <lineage>
        <taxon>Eukaryota</taxon>
        <taxon>Metazoa</taxon>
        <taxon>Spiralia</taxon>
        <taxon>Lophotrochozoa</taxon>
        <taxon>Mollusca</taxon>
        <taxon>Bivalvia</taxon>
        <taxon>Autobranchia</taxon>
        <taxon>Heteroconchia</taxon>
        <taxon>Palaeoheterodonta</taxon>
        <taxon>Unionida</taxon>
        <taxon>Unionoidea</taxon>
        <taxon>Unionidae</taxon>
        <taxon>Unioninae</taxon>
        <taxon>Sinanodonta</taxon>
    </lineage>
</organism>
<protein>
    <submittedName>
        <fullName evidence="2">Uncharacterized protein</fullName>
    </submittedName>
</protein>
<dbReference type="Proteomes" id="UP001634394">
    <property type="component" value="Unassembled WGS sequence"/>
</dbReference>
<dbReference type="Pfam" id="PF14953">
    <property type="entry name" value="DUF4504"/>
    <property type="match status" value="1"/>
</dbReference>
<sequence length="261" mass="29585">MLVEGSVDVNLWREVITKYLGKRAGKKFMPIMHNIIVVDEGLKPSYLYDSGMVDADMMISLVTELHNSGQIKNQLKIFKVCEDLFIANLVSLDCHHKQLVDRLQYCLVDISKHGSPLICEDPDVAIHVLSELNKLLEKCMENGNTFPTFYPSCNVMTVFGMLLGYPAIYWYNEKDINGRTGDLSMEKLIVVNICGFVPTKGGITLQETLYSFSFPSCLRNKLEPLVQQWFLALLKQQGTKDSQFCELKISLAEKEFPALCL</sequence>
<reference evidence="2 3" key="1">
    <citation type="submission" date="2024-11" db="EMBL/GenBank/DDBJ databases">
        <title>Chromosome-level genome assembly of the freshwater bivalve Anodonta woodiana.</title>
        <authorList>
            <person name="Chen X."/>
        </authorList>
    </citation>
    <scope>NUCLEOTIDE SEQUENCE [LARGE SCALE GENOMIC DNA]</scope>
    <source>
        <strain evidence="2">MN2024</strain>
        <tissue evidence="2">Gills</tissue>
    </source>
</reference>
<accession>A0ABD3UTG4</accession>
<dbReference type="AlphaFoldDB" id="A0ABD3UTG4"/>
<dbReference type="PANTHER" id="PTHR31366:SF2">
    <property type="entry name" value="UPF0739 PROTEIN C1ORF74"/>
    <property type="match status" value="1"/>
</dbReference>
<dbReference type="PANTHER" id="PTHR31366">
    <property type="entry name" value="UPF0739 PROTEIN C1ORF74"/>
    <property type="match status" value="1"/>
</dbReference>
<dbReference type="EMBL" id="JBJQND010000015">
    <property type="protein sequence ID" value="KAL3852296.1"/>
    <property type="molecule type" value="Genomic_DNA"/>
</dbReference>
<name>A0ABD3UTG4_SINWO</name>
<comment type="similarity">
    <text evidence="1">Belongs to the UPF0739 family.</text>
</comment>